<reference evidence="3" key="1">
    <citation type="journal article" date="2019" name="Int. J. Syst. Evol. Microbiol.">
        <title>The Global Catalogue of Microorganisms (GCM) 10K type strain sequencing project: providing services to taxonomists for standard genome sequencing and annotation.</title>
        <authorList>
            <consortium name="The Broad Institute Genomics Platform"/>
            <consortium name="The Broad Institute Genome Sequencing Center for Infectious Disease"/>
            <person name="Wu L."/>
            <person name="Ma J."/>
        </authorList>
    </citation>
    <scope>NUCLEOTIDE SEQUENCE [LARGE SCALE GENOMIC DNA]</scope>
    <source>
        <strain evidence="3">CGMCC 1.18575</strain>
    </source>
</reference>
<dbReference type="InterPro" id="IPR036291">
    <property type="entry name" value="NAD(P)-bd_dom_sf"/>
</dbReference>
<dbReference type="RefSeq" id="WP_378140340.1">
    <property type="nucleotide sequence ID" value="NZ_JBHSMI010000067.1"/>
</dbReference>
<gene>
    <name evidence="2" type="ORF">ACFPOF_32940</name>
</gene>
<dbReference type="InterPro" id="IPR051317">
    <property type="entry name" value="Gfo/Idh/MocA_oxidoreduct"/>
</dbReference>
<organism evidence="2 3">
    <name type="scientific">Cohnella soli</name>
    <dbReference type="NCBI Taxonomy" id="425005"/>
    <lineage>
        <taxon>Bacteria</taxon>
        <taxon>Bacillati</taxon>
        <taxon>Bacillota</taxon>
        <taxon>Bacilli</taxon>
        <taxon>Bacillales</taxon>
        <taxon>Paenibacillaceae</taxon>
        <taxon>Cohnella</taxon>
    </lineage>
</organism>
<dbReference type="PANTHER" id="PTHR43708">
    <property type="entry name" value="CONSERVED EXPRESSED OXIDOREDUCTASE (EUROFUNG)"/>
    <property type="match status" value="1"/>
</dbReference>
<comment type="caution">
    <text evidence="2">The sequence shown here is derived from an EMBL/GenBank/DDBJ whole genome shotgun (WGS) entry which is preliminary data.</text>
</comment>
<name>A0ABW0I2N0_9BACL</name>
<feature type="domain" description="Gfo/Idh/MocA-like oxidoreductase N-terminal" evidence="1">
    <location>
        <begin position="4"/>
        <end position="125"/>
    </location>
</feature>
<evidence type="ECO:0000259" key="1">
    <source>
        <dbReference type="Pfam" id="PF01408"/>
    </source>
</evidence>
<dbReference type="PANTHER" id="PTHR43708:SF4">
    <property type="entry name" value="OXIDOREDUCTASE YCEM-RELATED"/>
    <property type="match status" value="1"/>
</dbReference>
<accession>A0ABW0I2N0</accession>
<dbReference type="Pfam" id="PF01408">
    <property type="entry name" value="GFO_IDH_MocA"/>
    <property type="match status" value="1"/>
</dbReference>
<sequence>MSKLRIGFVGVGGMGQMAHLSNYAVLKEECEVVALAEPRPRLARLVADRYGVPEVYGSHLELLEKAKVDAIVAPQMYRSHIALIPDILRAKVPVFTEKPLSLTVEAGRELVRIGEESGTLHMVGYHKRSDPAMEYAKKIVDEWKASGEYGELRYVRVTMPPGDWISGADMPIGSDEPYPPIDSEKFPAYYTDAQSQELDIFVNYYIHQVNAIRFFLGESYKITYVDRKGVLFAGESDSGVTVALEMAPYHNSYDWQERVLVGFNNGSVRVDLPAPLVRQRAGTVTVMRDQPSIAPPSVVQPSLPNVSAMRNQARNFLAAVRGERPAPSDAKDAINDLIIAKQYIDYRIQKYSI</sequence>
<dbReference type="Gene3D" id="3.40.50.720">
    <property type="entry name" value="NAD(P)-binding Rossmann-like Domain"/>
    <property type="match status" value="1"/>
</dbReference>
<dbReference type="Gene3D" id="3.30.360.10">
    <property type="entry name" value="Dihydrodipicolinate Reductase, domain 2"/>
    <property type="match status" value="1"/>
</dbReference>
<protein>
    <submittedName>
        <fullName evidence="2">Gfo/Idh/MocA family protein</fullName>
    </submittedName>
</protein>
<dbReference type="SUPFAM" id="SSF51735">
    <property type="entry name" value="NAD(P)-binding Rossmann-fold domains"/>
    <property type="match status" value="1"/>
</dbReference>
<dbReference type="Proteomes" id="UP001596113">
    <property type="component" value="Unassembled WGS sequence"/>
</dbReference>
<dbReference type="EMBL" id="JBHSMI010000067">
    <property type="protein sequence ID" value="MFC5407564.1"/>
    <property type="molecule type" value="Genomic_DNA"/>
</dbReference>
<evidence type="ECO:0000313" key="3">
    <source>
        <dbReference type="Proteomes" id="UP001596113"/>
    </source>
</evidence>
<proteinExistence type="predicted"/>
<dbReference type="InterPro" id="IPR000683">
    <property type="entry name" value="Gfo/Idh/MocA-like_OxRdtase_N"/>
</dbReference>
<keyword evidence="3" id="KW-1185">Reference proteome</keyword>
<dbReference type="SUPFAM" id="SSF55347">
    <property type="entry name" value="Glyceraldehyde-3-phosphate dehydrogenase-like, C-terminal domain"/>
    <property type="match status" value="1"/>
</dbReference>
<evidence type="ECO:0000313" key="2">
    <source>
        <dbReference type="EMBL" id="MFC5407564.1"/>
    </source>
</evidence>